<evidence type="ECO:0000313" key="2">
    <source>
        <dbReference type="Proteomes" id="UP000095472"/>
    </source>
</evidence>
<dbReference type="Proteomes" id="UP000095472">
    <property type="component" value="Chromosome"/>
</dbReference>
<evidence type="ECO:0000313" key="1">
    <source>
        <dbReference type="EMBL" id="XPM62511.1"/>
    </source>
</evidence>
<sequence>MDSTSQTPQHGPIIPTSPYSFPLNTVFPLRTLSPISPPPHPPTLLPTQHSALYTQHSETHSALKYAVYRSS</sequence>
<protein>
    <submittedName>
        <fullName evidence="1">Uncharacterized protein</fullName>
    </submittedName>
</protein>
<organism evidence="1 2">
    <name type="scientific">Desertifilum tharense IPPAS B-1220</name>
    <dbReference type="NCBI Taxonomy" id="1781255"/>
    <lineage>
        <taxon>Bacteria</taxon>
        <taxon>Bacillati</taxon>
        <taxon>Cyanobacteriota</taxon>
        <taxon>Cyanophyceae</taxon>
        <taxon>Desertifilales</taxon>
        <taxon>Desertifilaceae</taxon>
        <taxon>Desertifilum</taxon>
    </lineage>
</organism>
<reference evidence="1 2" key="1">
    <citation type="journal article" date="2016" name="Genome Announc.">
        <title>Draft Genome Sequence of the Thermotolerant Cyanobacterium Desertifilum sp. IPPAS B-1220.</title>
        <authorList>
            <person name="Mironov K.S."/>
            <person name="Sinetova M.A."/>
            <person name="Bolatkhan K."/>
            <person name="Zayadan B.K."/>
            <person name="Ustinova V.V."/>
            <person name="Kupriyanova E.V."/>
            <person name="Skrypnik A.N."/>
            <person name="Gogoleva N.E."/>
            <person name="Gogolev Y.V."/>
            <person name="Los D.A."/>
        </authorList>
    </citation>
    <scope>NUCLEOTIDE SEQUENCE [LARGE SCALE GENOMIC DNA]</scope>
    <source>
        <strain evidence="1 2">IPPAS B-1220</strain>
    </source>
</reference>
<dbReference type="EMBL" id="CP182909">
    <property type="protein sequence ID" value="XPM62511.1"/>
    <property type="molecule type" value="Genomic_DNA"/>
</dbReference>
<accession>A0ACD5GPW5</accession>
<proteinExistence type="predicted"/>
<gene>
    <name evidence="1" type="ORF">BH720_022820</name>
</gene>
<name>A0ACD5GPW5_9CYAN</name>
<keyword evidence="2" id="KW-1185">Reference proteome</keyword>